<dbReference type="SUPFAM" id="SSF55785">
    <property type="entry name" value="PYP-like sensor domain (PAS domain)"/>
    <property type="match status" value="1"/>
</dbReference>
<dbReference type="EMBL" id="FOHT01000011">
    <property type="protein sequence ID" value="SET35392.1"/>
    <property type="molecule type" value="Genomic_DNA"/>
</dbReference>
<gene>
    <name evidence="1" type="ORF">SAMN05444285_11149</name>
</gene>
<proteinExistence type="predicted"/>
<accession>A0A1I0DS34</accession>
<dbReference type="AlphaFoldDB" id="A0A1I0DS34"/>
<dbReference type="Gene3D" id="3.30.450.20">
    <property type="entry name" value="PAS domain"/>
    <property type="match status" value="1"/>
</dbReference>
<evidence type="ECO:0000313" key="2">
    <source>
        <dbReference type="Proteomes" id="UP000181981"/>
    </source>
</evidence>
<dbReference type="Proteomes" id="UP000181981">
    <property type="component" value="Unassembled WGS sequence"/>
</dbReference>
<evidence type="ECO:0000313" key="1">
    <source>
        <dbReference type="EMBL" id="SET35392.1"/>
    </source>
</evidence>
<dbReference type="InterPro" id="IPR035965">
    <property type="entry name" value="PAS-like_dom_sf"/>
</dbReference>
<sequence>MLKDYHVNWMDGFDGAITVCNTEGIIVYMNDFSIRQFEKYGGEKLLGTNLLDCHPEPSKTKLREMLVIPTENTYTTEKNGVAKVVTQKPWMEHEKFCGVVELSFDLPSGMVNNVRD</sequence>
<name>A0A1I0DS34_9BACT</name>
<organism evidence="1 2">
    <name type="scientific">Draconibacterium orientale</name>
    <dbReference type="NCBI Taxonomy" id="1168034"/>
    <lineage>
        <taxon>Bacteria</taxon>
        <taxon>Pseudomonadati</taxon>
        <taxon>Bacteroidota</taxon>
        <taxon>Bacteroidia</taxon>
        <taxon>Marinilabiliales</taxon>
        <taxon>Prolixibacteraceae</taxon>
        <taxon>Draconibacterium</taxon>
    </lineage>
</organism>
<evidence type="ECO:0008006" key="3">
    <source>
        <dbReference type="Google" id="ProtNLM"/>
    </source>
</evidence>
<reference evidence="1 2" key="1">
    <citation type="submission" date="2016-10" db="EMBL/GenBank/DDBJ databases">
        <authorList>
            <person name="de Groot N.N."/>
        </authorList>
    </citation>
    <scope>NUCLEOTIDE SEQUENCE [LARGE SCALE GENOMIC DNA]</scope>
    <source>
        <strain evidence="1 2">DSM 25947</strain>
    </source>
</reference>
<protein>
    <recommendedName>
        <fullName evidence="3">Diguanylate cyclase</fullName>
    </recommendedName>
</protein>